<organism evidence="1 2">
    <name type="scientific">Candidatus Taylorbacteria bacterium RIFCSPLOWO2_01_FULL_45_15b</name>
    <dbReference type="NCBI Taxonomy" id="1802319"/>
    <lineage>
        <taxon>Bacteria</taxon>
        <taxon>Candidatus Tayloriibacteriota</taxon>
    </lineage>
</organism>
<dbReference type="Pfam" id="PF09136">
    <property type="entry name" value="Glucodextran_B"/>
    <property type="match status" value="1"/>
</dbReference>
<name>A0A1G2NCS1_9BACT</name>
<evidence type="ECO:0000313" key="1">
    <source>
        <dbReference type="EMBL" id="OHA33866.1"/>
    </source>
</evidence>
<gene>
    <name evidence="1" type="ORF">A2928_00035</name>
</gene>
<accession>A0A1G2NCS1</accession>
<protein>
    <submittedName>
        <fullName evidence="1">Uncharacterized protein</fullName>
    </submittedName>
</protein>
<sequence length="133" mass="14938">MKRSFLSQLKISLVVILFLGITIFSAFQSRNILAGPRITIVRPDAEKSVDNALVEVVGIVEHANNVTLNGRKIFLDEKNQFVEKLLVAEGYNRLKVEATDKFGRTKQKTIEIVYNPTDKTARADTRFDTADSP</sequence>
<dbReference type="AlphaFoldDB" id="A0A1G2NCS1"/>
<comment type="caution">
    <text evidence="1">The sequence shown here is derived from an EMBL/GenBank/DDBJ whole genome shotgun (WGS) entry which is preliminary data.</text>
</comment>
<dbReference type="InterPro" id="IPR013783">
    <property type="entry name" value="Ig-like_fold"/>
</dbReference>
<dbReference type="STRING" id="1802319.A2928_00035"/>
<dbReference type="Proteomes" id="UP000176221">
    <property type="component" value="Unassembled WGS sequence"/>
</dbReference>
<reference evidence="1 2" key="1">
    <citation type="journal article" date="2016" name="Nat. Commun.">
        <title>Thousands of microbial genomes shed light on interconnected biogeochemical processes in an aquifer system.</title>
        <authorList>
            <person name="Anantharaman K."/>
            <person name="Brown C.T."/>
            <person name="Hug L.A."/>
            <person name="Sharon I."/>
            <person name="Castelle C.J."/>
            <person name="Probst A.J."/>
            <person name="Thomas B.C."/>
            <person name="Singh A."/>
            <person name="Wilkins M.J."/>
            <person name="Karaoz U."/>
            <person name="Brodie E.L."/>
            <person name="Williams K.H."/>
            <person name="Hubbard S.S."/>
            <person name="Banfield J.F."/>
        </authorList>
    </citation>
    <scope>NUCLEOTIDE SEQUENCE [LARGE SCALE GENOMIC DNA]</scope>
</reference>
<evidence type="ECO:0000313" key="2">
    <source>
        <dbReference type="Proteomes" id="UP000176221"/>
    </source>
</evidence>
<dbReference type="Gene3D" id="2.60.40.10">
    <property type="entry name" value="Immunoglobulins"/>
    <property type="match status" value="1"/>
</dbReference>
<proteinExistence type="predicted"/>
<dbReference type="EMBL" id="MHRX01000021">
    <property type="protein sequence ID" value="OHA33866.1"/>
    <property type="molecule type" value="Genomic_DNA"/>
</dbReference>